<dbReference type="Proteomes" id="UP000805193">
    <property type="component" value="Unassembled WGS sequence"/>
</dbReference>
<comment type="caution">
    <text evidence="1">The sequence shown here is derived from an EMBL/GenBank/DDBJ whole genome shotgun (WGS) entry which is preliminary data.</text>
</comment>
<protein>
    <submittedName>
        <fullName evidence="1">Uncharacterized protein</fullName>
    </submittedName>
</protein>
<proteinExistence type="predicted"/>
<gene>
    <name evidence="1" type="ORF">HPB47_006827</name>
</gene>
<sequence length="192" mass="22160">MSTDSNTALSPLNPELYNDATARAWFSFAVDGLEAMNGAYGMDAKDDQQFIDLGCGPGDITRDGLLPRCLPCRRIVAVDKSRHMLEFAKTHYGHPKIFYDVLDIVADDMSDFLERYGRFDRVYSFFCFNWVKDQEKAFKNIAELMKPGADCLLWFYAASPHIRFRQKLVEMERWKKYAKVRCCRVDPLATVK</sequence>
<organism evidence="1 2">
    <name type="scientific">Ixodes persulcatus</name>
    <name type="common">Taiga tick</name>
    <dbReference type="NCBI Taxonomy" id="34615"/>
    <lineage>
        <taxon>Eukaryota</taxon>
        <taxon>Metazoa</taxon>
        <taxon>Ecdysozoa</taxon>
        <taxon>Arthropoda</taxon>
        <taxon>Chelicerata</taxon>
        <taxon>Arachnida</taxon>
        <taxon>Acari</taxon>
        <taxon>Parasitiformes</taxon>
        <taxon>Ixodida</taxon>
        <taxon>Ixodoidea</taxon>
        <taxon>Ixodidae</taxon>
        <taxon>Ixodinae</taxon>
        <taxon>Ixodes</taxon>
    </lineage>
</organism>
<name>A0AC60P9V9_IXOPE</name>
<dbReference type="EMBL" id="JABSTQ010010997">
    <property type="protein sequence ID" value="KAG0416012.1"/>
    <property type="molecule type" value="Genomic_DNA"/>
</dbReference>
<evidence type="ECO:0000313" key="1">
    <source>
        <dbReference type="EMBL" id="KAG0416012.1"/>
    </source>
</evidence>
<evidence type="ECO:0000313" key="2">
    <source>
        <dbReference type="Proteomes" id="UP000805193"/>
    </source>
</evidence>
<reference evidence="1 2" key="1">
    <citation type="journal article" date="2020" name="Cell">
        <title>Large-Scale Comparative Analyses of Tick Genomes Elucidate Their Genetic Diversity and Vector Capacities.</title>
        <authorList>
            <consortium name="Tick Genome and Microbiome Consortium (TIGMIC)"/>
            <person name="Jia N."/>
            <person name="Wang J."/>
            <person name="Shi W."/>
            <person name="Du L."/>
            <person name="Sun Y."/>
            <person name="Zhan W."/>
            <person name="Jiang J.F."/>
            <person name="Wang Q."/>
            <person name="Zhang B."/>
            <person name="Ji P."/>
            <person name="Bell-Sakyi L."/>
            <person name="Cui X.M."/>
            <person name="Yuan T.T."/>
            <person name="Jiang B.G."/>
            <person name="Yang W.F."/>
            <person name="Lam T.T."/>
            <person name="Chang Q.C."/>
            <person name="Ding S.J."/>
            <person name="Wang X.J."/>
            <person name="Zhu J.G."/>
            <person name="Ruan X.D."/>
            <person name="Zhao L."/>
            <person name="Wei J.T."/>
            <person name="Ye R.Z."/>
            <person name="Que T.C."/>
            <person name="Du C.H."/>
            <person name="Zhou Y.H."/>
            <person name="Cheng J.X."/>
            <person name="Dai P.F."/>
            <person name="Guo W.B."/>
            <person name="Han X.H."/>
            <person name="Huang E.J."/>
            <person name="Li L.F."/>
            <person name="Wei W."/>
            <person name="Gao Y.C."/>
            <person name="Liu J.Z."/>
            <person name="Shao H.Z."/>
            <person name="Wang X."/>
            <person name="Wang C.C."/>
            <person name="Yang T.C."/>
            <person name="Huo Q.B."/>
            <person name="Li W."/>
            <person name="Chen H.Y."/>
            <person name="Chen S.E."/>
            <person name="Zhou L.G."/>
            <person name="Ni X.B."/>
            <person name="Tian J.H."/>
            <person name="Sheng Y."/>
            <person name="Liu T."/>
            <person name="Pan Y.S."/>
            <person name="Xia L.Y."/>
            <person name="Li J."/>
            <person name="Zhao F."/>
            <person name="Cao W.C."/>
        </authorList>
    </citation>
    <scope>NUCLEOTIDE SEQUENCE [LARGE SCALE GENOMIC DNA]</scope>
    <source>
        <strain evidence="1">Iper-2018</strain>
    </source>
</reference>
<keyword evidence="2" id="KW-1185">Reference proteome</keyword>
<accession>A0AC60P9V9</accession>